<dbReference type="GO" id="GO:0016705">
    <property type="term" value="F:oxidoreductase activity, acting on paired donors, with incorporation or reduction of molecular oxygen"/>
    <property type="evidence" value="ECO:0007669"/>
    <property type="project" value="InterPro"/>
</dbReference>
<dbReference type="PANTHER" id="PTHR46696">
    <property type="entry name" value="P450, PUTATIVE (EUROFUNG)-RELATED"/>
    <property type="match status" value="1"/>
</dbReference>
<dbReference type="OrthoDB" id="4133219at2"/>
<dbReference type="GO" id="GO:0020037">
    <property type="term" value="F:heme binding"/>
    <property type="evidence" value="ECO:0007669"/>
    <property type="project" value="InterPro"/>
</dbReference>
<comment type="similarity">
    <text evidence="1">Belongs to the cytochrome P450 family.</text>
</comment>
<evidence type="ECO:0000313" key="2">
    <source>
        <dbReference type="EMBL" id="TDV47873.1"/>
    </source>
</evidence>
<dbReference type="GO" id="GO:0004497">
    <property type="term" value="F:monooxygenase activity"/>
    <property type="evidence" value="ECO:0007669"/>
    <property type="project" value="InterPro"/>
</dbReference>
<protein>
    <submittedName>
        <fullName evidence="2">Cytochrome P450</fullName>
    </submittedName>
</protein>
<comment type="caution">
    <text evidence="2">The sequence shown here is derived from an EMBL/GenBank/DDBJ whole genome shotgun (WGS) entry which is preliminary data.</text>
</comment>
<dbReference type="Gene3D" id="1.10.630.10">
    <property type="entry name" value="Cytochrome P450"/>
    <property type="match status" value="1"/>
</dbReference>
<dbReference type="GO" id="GO:0005506">
    <property type="term" value="F:iron ion binding"/>
    <property type="evidence" value="ECO:0007669"/>
    <property type="project" value="InterPro"/>
</dbReference>
<dbReference type="Proteomes" id="UP000294927">
    <property type="component" value="Unassembled WGS sequence"/>
</dbReference>
<organism evidence="2 3">
    <name type="scientific">Actinophytocola oryzae</name>
    <dbReference type="NCBI Taxonomy" id="502181"/>
    <lineage>
        <taxon>Bacteria</taxon>
        <taxon>Bacillati</taxon>
        <taxon>Actinomycetota</taxon>
        <taxon>Actinomycetes</taxon>
        <taxon>Pseudonocardiales</taxon>
        <taxon>Pseudonocardiaceae</taxon>
    </lineage>
</organism>
<keyword evidence="3" id="KW-1185">Reference proteome</keyword>
<dbReference type="PRINTS" id="PR00359">
    <property type="entry name" value="BP450"/>
</dbReference>
<dbReference type="InterPro" id="IPR036396">
    <property type="entry name" value="Cyt_P450_sf"/>
</dbReference>
<name>A0A4R7VF68_9PSEU</name>
<reference evidence="2 3" key="1">
    <citation type="submission" date="2019-03" db="EMBL/GenBank/DDBJ databases">
        <title>Genomic Encyclopedia of Archaeal and Bacterial Type Strains, Phase II (KMG-II): from individual species to whole genera.</title>
        <authorList>
            <person name="Goeker M."/>
        </authorList>
    </citation>
    <scope>NUCLEOTIDE SEQUENCE [LARGE SCALE GENOMIC DNA]</scope>
    <source>
        <strain evidence="2 3">DSM 45499</strain>
    </source>
</reference>
<gene>
    <name evidence="2" type="ORF">CLV71_109108</name>
</gene>
<dbReference type="EMBL" id="SOCP01000009">
    <property type="protein sequence ID" value="TDV47873.1"/>
    <property type="molecule type" value="Genomic_DNA"/>
</dbReference>
<dbReference type="RefSeq" id="WP_133905165.1">
    <property type="nucleotide sequence ID" value="NZ_SOCP01000009.1"/>
</dbReference>
<evidence type="ECO:0000256" key="1">
    <source>
        <dbReference type="ARBA" id="ARBA00010617"/>
    </source>
</evidence>
<dbReference type="InterPro" id="IPR002397">
    <property type="entry name" value="Cyt_P450_B"/>
</dbReference>
<dbReference type="CDD" id="cd20623">
    <property type="entry name" value="CYP_unk"/>
    <property type="match status" value="1"/>
</dbReference>
<dbReference type="AlphaFoldDB" id="A0A4R7VF68"/>
<dbReference type="SUPFAM" id="SSF48264">
    <property type="entry name" value="Cytochrome P450"/>
    <property type="match status" value="1"/>
</dbReference>
<evidence type="ECO:0000313" key="3">
    <source>
        <dbReference type="Proteomes" id="UP000294927"/>
    </source>
</evidence>
<sequence>MTEVARRTDAVPLYGDRYRTDPAEVYAQLRDKHGPVAPVLLEGDIPAWFVCGYRELHQVTTDSTLFARDTRRWNAWETVPDDWPLLPHLVHNPSVMFTEGPEHQRRAGALSEALESVDQFELASQCERIADQMIDRFAGAGEAELMSQYASRIPLSAAALMCGVPQAQTRMLVDDVMAAMNSSLADQMTAYGRMEEEMLALLERKRVTPGSDVPSHLLTNPANLGDEEILADLLLVMLQAHGQTTNWIGNTVALMLTDERFAITLSGGRASVGDALSEVLWHDTPTQNYLGRIATRDTRLGGQRIRAGDLLVLGLAAANADPHVRPAEGASGNRAMMSFGHGEHGCPYPAPEIAEIIAKTSIEVLVDRLPDLVLAGDLEWRSSVWTRGLTRLPVSFTPAYQP</sequence>
<accession>A0A4R7VF68</accession>
<proteinExistence type="inferred from homology"/>
<dbReference type="PANTHER" id="PTHR46696:SF1">
    <property type="entry name" value="CYTOCHROME P450 YJIB-RELATED"/>
    <property type="match status" value="1"/>
</dbReference>